<protein>
    <submittedName>
        <fullName evidence="1">Uncharacterized protein</fullName>
    </submittedName>
</protein>
<organism evidence="1 2">
    <name type="scientific">Peronosclerospora sorghi</name>
    <dbReference type="NCBI Taxonomy" id="230839"/>
    <lineage>
        <taxon>Eukaryota</taxon>
        <taxon>Sar</taxon>
        <taxon>Stramenopiles</taxon>
        <taxon>Oomycota</taxon>
        <taxon>Peronosporomycetes</taxon>
        <taxon>Peronosporales</taxon>
        <taxon>Peronosporaceae</taxon>
        <taxon>Peronosclerospora</taxon>
    </lineage>
</organism>
<gene>
    <name evidence="1" type="ORF">PsorP6_016237</name>
</gene>
<reference evidence="1 2" key="1">
    <citation type="journal article" date="2022" name="bioRxiv">
        <title>The genome of the oomycete Peronosclerospora sorghi, a cosmopolitan pathogen of maize and sorghum, is inflated with dispersed pseudogenes.</title>
        <authorList>
            <person name="Fletcher K."/>
            <person name="Martin F."/>
            <person name="Isakeit T."/>
            <person name="Cavanaugh K."/>
            <person name="Magill C."/>
            <person name="Michelmore R."/>
        </authorList>
    </citation>
    <scope>NUCLEOTIDE SEQUENCE [LARGE SCALE GENOMIC DNA]</scope>
    <source>
        <strain evidence="1">P6</strain>
    </source>
</reference>
<comment type="caution">
    <text evidence="1">The sequence shown here is derived from an EMBL/GenBank/DDBJ whole genome shotgun (WGS) entry which is preliminary data.</text>
</comment>
<evidence type="ECO:0000313" key="2">
    <source>
        <dbReference type="Proteomes" id="UP001163321"/>
    </source>
</evidence>
<sequence length="3261" mass="366503">MAGTSDSARIKFIALCKALREVKNGKDAATAVGHLQLFLNDDRSRQLIHRWRNWGYLFNCFLHVIKTEMRMYFDGRGRRKVKTSTRTKEPQLWYWQYLRTELETAHKTADGPFLHLDRNGRDCIRQLVTFSLATIDRPTRVGFDRRFETRVDKEAWLTVEVVVQYRVYCAVLDYKEWENIAEVALGSISAHCETGRFTGEKETATTRARLIHLLFKNCPFDLIPILPTVTMEIEAWLGAVKIEEDVDLLLVIASSLMDTLTDMMRANVGSIAPYMLKRGITVLKFIYMTNKQRKSGLRGAPAEFIMQFLELVQHATTTQTELCCLPSMKLLDEMKKLVHIALSPDELNLLLNSAKELRSGSALEIEDQDIRRVACIADIVFHHDHLVSQQSERSRNKLTQDNGLLDQFDVGNKRPRFTSTYLAWETVLEHFFDSLRADHPFSSGSSISSASQRQSPSIASLFRDPRTCQSKRSETKQINDPSCWLLLLLAILRRHGDYYMCNRIGDVMMVLQKLAYSLVVKEVGKLQLLTLQVLVQMALLSDRFYDECHEFLDEHWATVWHNLLRPELPYTRATQGIGLMRGQAGDAVLTLLNCCISLKFVSIDKIEASSIHLWNLPAFQHPPSDASVSRGDSMRPLARTSMASIVTLLSLLRHVQLPTAADTTSKVSHIDAIHRSDADMLQGERQSIQSKLLGSVFDHLRAQVFHRNLAPTIRSLPSTFTKIEWQTEVSSTIYASVIRAFLSHSTSTMDIQGTIFVPEVLRKFSARNENECENWIVGEEMNGFGVHFCMLEKGLETLSVAFPSSTGIHSAAFSPSIQVITGKLVGTDERSWDDSVGSLDRKLDDHFERLAVPTGLLRELLPRQNYFLGCEFVSSNDHATVQSISKDRLEASQSQTISFFTDLLSEIWSHLPSDGSSPQKGLQILANSMDVGLILATLCADENVIDADQSTEGCFRVLPLLTEFFQIITNYMTPSIMKQAQLSRVMTENTIHVLRKLHTLILILQGRTTLERCRHPSADPIDLRIPSALRPAIRGTVKTLEAWLSFLSDTSDTTITAPDELDAESDTEFAPPHYSPGKVSSRTLQAQVSCQSREKEWDAMDDCQNSNVARGRPASHILLKTASLWCFRLMLLLKKESGLSSVKKHFENLHFSPDFMLAVAVLLCGVPGQESLRMLIKLLDYAADEVMGEGCSLSTTGSKSCQSSIFLSQVLAVIALAGLVYEKRKDEMDESPPTILMECATKYLDIMGRLTSKSYLRMARRAELQCLEIFFRLDSCNFSVFEDACVTGLTDCDVSVRFTAARSLQSLYFMYPEGGGRIFRHIYKTLERLVAASIESSDHDSEGQTRGHECDPRMTMDSCLSVLLCLYVSACSSQIALPIVLQACVAIVSRNQSLYVSGTPSLLSTWLNPIALFYGYADVCSMVDDHFCNIWHAFLAEGRQLADSEEEHDVEWMKSDRVATLREDDWLQQLPLSVLCGNLFDVPALKSNLATKLDTMIPVSVLYCFITDEASGVKENRFAFIRQLLSYFSCDDLSIETDVGSSASEQLTTDLFALSFILMASPYSKLFDLATRMFEALKHLAINTSRRIGGTLTCLVRTLCERFLKHADMFGTYLGFVIDEISEILFSCSGRPLKECPAMPRRLSLNADEQADLEWVIFAVCNELSSELGKYARNINRVVTGISSSLDKLDALLIRSRETFSSKTGPASSQGSLGQVEKAEQEILMFLEMERMRGPKFDNSLSLGRSSRVSTVETSHNYVQKAAEPLTGCVSDVNLSALATQVASVRGSSTLTRDLLGRLTRMLLYQSSSGTFGITECNQDRNLASLANVLGEIGALDASEYNLSLNQEKEQFSRLYRLHFHRGTLGETNTAFALTMHENVLRYLSSSIVEGRAIAPAMLEQILKTLKQILNLDEGGAALARCKDVKFETWVCSLTSSLTRIAPDEVLKACSTLASLRVDFAVFLFPYALESIFRKPELQQRTVSDDCTVDTSQIKEAITQGMNLVLTDREDDTTADPSRQHPPQVIQLIIHSINFLRETERARFVETNGRKKALRQMHGPRSQECTGLAYGCMVEVDLLALAKAATRVKMPYSAMQYVEMWLEKENGGKLVSLSSLKNDEVVTTLRSILVDACLFDSADGDDIYGVIDGRTVQSQLVKFNFEREYAKAIPLYDVSLQFVTSNVQDSGHRMHDGNSARVVEGMLTSLQSLGYNNLLQGYLESMPWTNDMTSQGFSQTLQHKYELAWKSMQWEAVLPGLSTPCTDEAWRNKTSGENGLVLYKQRTIFESLRAIAHEEFSRFHDVVAHAKTQLLRSIQLSLHSFESSRDLHSALVHLQAIREIEEMATQLENDQRGRTTSRVENDTSVEARDARPLFTKWQDRIAQVANEFDKAESLLSLEEVLLLMSKTSDRTQVLINLYLDLASLSRKAGRTAVAYRALLKLEQLDQRGLVSVHDRMEWQLQQGKLLWQQQERRSAIWTGKKVCSELSTYVHASSLPSDQLIPLQLLLVKGLTLTGKWIASQRSESSEIILTEYFQRATEIMTSIDADAVSTRSRDAARAHFALADFMAAMYQQVHARVHSREWLAGKNVVQARHEELQALLAMEASTQKENRAHIHALNKEVVHDMHERAQVEASVDHFLAGALRSYGKGLCCSRAPELDSIFRVLLLWLNNQSNAEINRVVIEEVIDVVPSFKFVPLSYQIISRISGSTETSSFQVALRKLVLKLCVEHPHHTLVQLLALKNSGDVQGKGALQFRTNGGDAKAEGAKVYLAAIMQTRQRHLLESLELITTAYVHLALFDTREYHGQKRKLALSMVPVFETTLGRSGGIPFDQCLRSHVRRGIAVERPAVFTSTLPAQADMDYSSVVRLHAFEPTFTITDSGIHRPKILYCHGSDGKLYKQLVKGHDDTRQDLVIEQVFETMNHFLRAERATRKRNLHLRTYRVVPLSPMAGVLEWVDHTIPWGAYLVGRTATTLSAHERYHPHEWTHSDCRHYLKNAPDKLRAFLDLQAHFTPVFHHFFLEKFPDPAVWHARRRAYVHSVAVTSIVGYILGIGDRHAHNILIHQETGELVHIDFGVVFDQGMALYTPETVPFRLTRDMVDGMGLSGVDGIFSRCCEVTLQLLRNKRASVVTILEVFVHDPLYRWTLSPLKALKLQEGGRDPKHDGSKAARRARSDVRPASSDHRVMEACTAVQSDAGMTAEPASTDAATRALLRVKQKLDGYEDPNGSALSVEGQVKHLLSAAQDPHNLCRLFPGWAPWL</sequence>
<accession>A0ACC0VLX6</accession>
<evidence type="ECO:0000313" key="1">
    <source>
        <dbReference type="EMBL" id="KAI9907091.1"/>
    </source>
</evidence>
<dbReference type="EMBL" id="CM047587">
    <property type="protein sequence ID" value="KAI9907091.1"/>
    <property type="molecule type" value="Genomic_DNA"/>
</dbReference>
<keyword evidence="2" id="KW-1185">Reference proteome</keyword>
<proteinExistence type="predicted"/>
<name>A0ACC0VLX6_9STRA</name>
<dbReference type="Proteomes" id="UP001163321">
    <property type="component" value="Chromosome 8"/>
</dbReference>